<sequence length="78" mass="9567">MGWCFAKVNGKLAEIYFRHKKNGDPVIQGFCYIKQNEYKTKREKQHIKIDTKRYRFTYRNKKYFDQIRRKPVAVGSFR</sequence>
<dbReference type="Proteomes" id="UP000178370">
    <property type="component" value="Unassembled WGS sequence"/>
</dbReference>
<evidence type="ECO:0000313" key="2">
    <source>
        <dbReference type="Proteomes" id="UP000178370"/>
    </source>
</evidence>
<name>A0A1F6CMK4_9BACT</name>
<organism evidence="1 2">
    <name type="scientific">Candidatus Kaiserbacteria bacterium RIFCSPHIGHO2_01_FULL_54_36</name>
    <dbReference type="NCBI Taxonomy" id="1798482"/>
    <lineage>
        <taxon>Bacteria</taxon>
        <taxon>Candidatus Kaiseribacteriota</taxon>
    </lineage>
</organism>
<comment type="caution">
    <text evidence="1">The sequence shown here is derived from an EMBL/GenBank/DDBJ whole genome shotgun (WGS) entry which is preliminary data.</text>
</comment>
<protein>
    <submittedName>
        <fullName evidence="1">Uncharacterized protein</fullName>
    </submittedName>
</protein>
<accession>A0A1F6CMK4</accession>
<proteinExistence type="predicted"/>
<dbReference type="EMBL" id="MFKV01000016">
    <property type="protein sequence ID" value="OGG50221.1"/>
    <property type="molecule type" value="Genomic_DNA"/>
</dbReference>
<gene>
    <name evidence="1" type="ORF">A2763_04560</name>
</gene>
<reference evidence="1 2" key="1">
    <citation type="journal article" date="2016" name="Nat. Commun.">
        <title>Thousands of microbial genomes shed light on interconnected biogeochemical processes in an aquifer system.</title>
        <authorList>
            <person name="Anantharaman K."/>
            <person name="Brown C.T."/>
            <person name="Hug L.A."/>
            <person name="Sharon I."/>
            <person name="Castelle C.J."/>
            <person name="Probst A.J."/>
            <person name="Thomas B.C."/>
            <person name="Singh A."/>
            <person name="Wilkins M.J."/>
            <person name="Karaoz U."/>
            <person name="Brodie E.L."/>
            <person name="Williams K.H."/>
            <person name="Hubbard S.S."/>
            <person name="Banfield J.F."/>
        </authorList>
    </citation>
    <scope>NUCLEOTIDE SEQUENCE [LARGE SCALE GENOMIC DNA]</scope>
</reference>
<dbReference type="AlphaFoldDB" id="A0A1F6CMK4"/>
<evidence type="ECO:0000313" key="1">
    <source>
        <dbReference type="EMBL" id="OGG50221.1"/>
    </source>
</evidence>